<sequence>MFAIVGSINYKKYLEDDQLPPFYSDPVYPELYMNRDDAEQRLFQRVIEFQDKYNEKLHRVENYKGAYHDTVLLDEHEKIKCFYGYDQDYEMPFGYVETRDLYATYRLLEI</sequence>
<proteinExistence type="predicted"/>
<reference evidence="1" key="1">
    <citation type="journal article" date="2021" name="Proc. Natl. Acad. Sci. U.S.A.">
        <title>A Catalog of Tens of Thousands of Viruses from Human Metagenomes Reveals Hidden Associations with Chronic Diseases.</title>
        <authorList>
            <person name="Tisza M.J."/>
            <person name="Buck C.B."/>
        </authorList>
    </citation>
    <scope>NUCLEOTIDE SEQUENCE</scope>
    <source>
        <strain evidence="1">CtZHD14</strain>
    </source>
</reference>
<accession>A0A8S5SVS3</accession>
<dbReference type="EMBL" id="BK032687">
    <property type="protein sequence ID" value="DAF55180.1"/>
    <property type="molecule type" value="Genomic_DNA"/>
</dbReference>
<protein>
    <submittedName>
        <fullName evidence="1">Uncharacterized protein</fullName>
    </submittedName>
</protein>
<name>A0A8S5SVS3_9CAUD</name>
<evidence type="ECO:0000313" key="1">
    <source>
        <dbReference type="EMBL" id="DAF55180.1"/>
    </source>
</evidence>
<organism evidence="1">
    <name type="scientific">Siphoviridae sp. ctZHD14</name>
    <dbReference type="NCBI Taxonomy" id="2827891"/>
    <lineage>
        <taxon>Viruses</taxon>
        <taxon>Duplodnaviria</taxon>
        <taxon>Heunggongvirae</taxon>
        <taxon>Uroviricota</taxon>
        <taxon>Caudoviricetes</taxon>
    </lineage>
</organism>